<accession>A0A1X7TDH8</accession>
<evidence type="ECO:0000313" key="1">
    <source>
        <dbReference type="EnsemblMetazoa" id="Aqu2.1.12522_001"/>
    </source>
</evidence>
<dbReference type="EnsemblMetazoa" id="Aqu2.1.12522_001">
    <property type="protein sequence ID" value="Aqu2.1.12522_001"/>
    <property type="gene ID" value="Aqu2.1.12522"/>
</dbReference>
<dbReference type="PANTHER" id="PTHR34863">
    <property type="entry name" value="EXPRESSED PROTEIN"/>
    <property type="match status" value="1"/>
</dbReference>
<protein>
    <submittedName>
        <fullName evidence="1">Uncharacterized protein</fullName>
    </submittedName>
</protein>
<sequence>MAEIVDIFEALENVEALGHCVNYRVKRLESSVTTLKTIDRELLESSSSDLPTQPGHLSMEFELPIYDECDTPTPVTLPVPVLRPVIPCLLPMSAIRNIISNCEISDVTERVPSDMGPGIDGPPTYFTYAEEVYQHPLNNTFSDVADGQVDVDSIMIGVNLEALYYSIPLFEMCSLHSKRGSCRELKNFLLLATVMGFEVYAKLTYDQKAQICTSIQRNGPVVHPSQNDTTFIAGNVCCNAYVFLTSLTSVGLEVVVLRAFGMKAPIEFLEPLSDMQVQVEGLSQRVDVGFSGTSSGIPLFTCTQGHVYSMFYMCGYGYGSVCTTQELPSGCRAVTYPTVLHHIKSLTRMPYNVPKLIKSVRRKEAVFKRMIKELIQLGPVLHGYRIEYQFRGRFQLGQVLELAKTADGSLPPGVTCNYQLDHKTYGRFVQSYYRHCVRNGLFTGMDRGLVTMQKKRMLFRLYNTIGIWSYIMAPYVTPVDAVNLPPFIRALLKASSSAPYFPQRAGLTKARVDTSLEESVQRDRHTNSNLLQDIKEHLLVKRHFGKKGTFCAERIPRGVTRCFKSKQELYLYVYTYWGKKWRKELKHT</sequence>
<reference evidence="1" key="1">
    <citation type="submission" date="2017-05" db="UniProtKB">
        <authorList>
            <consortium name="EnsemblMetazoa"/>
        </authorList>
    </citation>
    <scope>IDENTIFICATION</scope>
</reference>
<dbReference type="PANTHER" id="PTHR34863:SF1">
    <property type="entry name" value="OTU DOMAIN-CONTAINING PROTEIN"/>
    <property type="match status" value="1"/>
</dbReference>
<organism evidence="1">
    <name type="scientific">Amphimedon queenslandica</name>
    <name type="common">Sponge</name>
    <dbReference type="NCBI Taxonomy" id="400682"/>
    <lineage>
        <taxon>Eukaryota</taxon>
        <taxon>Metazoa</taxon>
        <taxon>Porifera</taxon>
        <taxon>Demospongiae</taxon>
        <taxon>Heteroscleromorpha</taxon>
        <taxon>Haplosclerida</taxon>
        <taxon>Niphatidae</taxon>
        <taxon>Amphimedon</taxon>
    </lineage>
</organism>
<dbReference type="InParanoid" id="A0A1X7TDH8"/>
<proteinExistence type="predicted"/>
<dbReference type="OrthoDB" id="3263820at2759"/>
<dbReference type="AlphaFoldDB" id="A0A1X7TDH8"/>
<name>A0A1X7TDH8_AMPQE</name>